<evidence type="ECO:0000256" key="2">
    <source>
        <dbReference type="ARBA" id="ARBA00022729"/>
    </source>
</evidence>
<dbReference type="NCBIfam" id="TIGR03170">
    <property type="entry name" value="flgA_cterm"/>
    <property type="match status" value="1"/>
</dbReference>
<evidence type="ECO:0000256" key="1">
    <source>
        <dbReference type="ARBA" id="ARBA00004418"/>
    </source>
</evidence>
<reference evidence="6 7" key="1">
    <citation type="submission" date="2019-12" db="EMBL/GenBank/DDBJ databases">
        <title>Neisseriaceae gen. nov. sp. Genome sequencing and assembly.</title>
        <authorList>
            <person name="Liu Z."/>
            <person name="Li A."/>
        </authorList>
    </citation>
    <scope>NUCLEOTIDE SEQUENCE [LARGE SCALE GENOMIC DNA]</scope>
    <source>
        <strain evidence="6 7">B2N2-7</strain>
    </source>
</reference>
<dbReference type="InterPro" id="IPR017585">
    <property type="entry name" value="SAF_FlgA"/>
</dbReference>
<protein>
    <submittedName>
        <fullName evidence="6">Flagellar basal body P-ring formation protein FlgA</fullName>
    </submittedName>
</protein>
<dbReference type="Gene3D" id="2.30.30.760">
    <property type="match status" value="1"/>
</dbReference>
<evidence type="ECO:0000313" key="7">
    <source>
        <dbReference type="Proteomes" id="UP000467214"/>
    </source>
</evidence>
<evidence type="ECO:0000313" key="6">
    <source>
        <dbReference type="EMBL" id="MXR38323.1"/>
    </source>
</evidence>
<dbReference type="InterPro" id="IPR013974">
    <property type="entry name" value="SAF"/>
</dbReference>
<dbReference type="PANTHER" id="PTHR36307">
    <property type="entry name" value="FLAGELLA BASAL BODY P-RING FORMATION PROTEIN FLGA"/>
    <property type="match status" value="1"/>
</dbReference>
<dbReference type="SMART" id="SM00858">
    <property type="entry name" value="SAF"/>
    <property type="match status" value="1"/>
</dbReference>
<dbReference type="Gene3D" id="3.90.1210.10">
    <property type="entry name" value="Antifreeze-like/N-acetylneuraminic acid synthase C-terminal domain"/>
    <property type="match status" value="1"/>
</dbReference>
<keyword evidence="7" id="KW-1185">Reference proteome</keyword>
<organism evidence="6 7">
    <name type="scientific">Craterilacuibacter sinensis</name>
    <dbReference type="NCBI Taxonomy" id="2686017"/>
    <lineage>
        <taxon>Bacteria</taxon>
        <taxon>Pseudomonadati</taxon>
        <taxon>Pseudomonadota</taxon>
        <taxon>Betaproteobacteria</taxon>
        <taxon>Neisseriales</taxon>
        <taxon>Neisseriaceae</taxon>
        <taxon>Craterilacuibacter</taxon>
    </lineage>
</organism>
<keyword evidence="3" id="KW-0574">Periplasm</keyword>
<keyword evidence="4" id="KW-1133">Transmembrane helix</keyword>
<dbReference type="Proteomes" id="UP000467214">
    <property type="component" value="Unassembled WGS sequence"/>
</dbReference>
<evidence type="ECO:0000256" key="4">
    <source>
        <dbReference type="SAM" id="Phobius"/>
    </source>
</evidence>
<dbReference type="GO" id="GO:0042597">
    <property type="term" value="C:periplasmic space"/>
    <property type="evidence" value="ECO:0007669"/>
    <property type="project" value="UniProtKB-SubCell"/>
</dbReference>
<dbReference type="CDD" id="cd11614">
    <property type="entry name" value="SAF_CpaB_FlgA_like"/>
    <property type="match status" value="1"/>
</dbReference>
<name>A0A845C0T2_9NEIS</name>
<keyword evidence="4" id="KW-0812">Transmembrane</keyword>
<dbReference type="EMBL" id="WSSB01000020">
    <property type="protein sequence ID" value="MXR38323.1"/>
    <property type="molecule type" value="Genomic_DNA"/>
</dbReference>
<comment type="caution">
    <text evidence="6">The sequence shown here is derived from an EMBL/GenBank/DDBJ whole genome shotgun (WGS) entry which is preliminary data.</text>
</comment>
<keyword evidence="6" id="KW-0282">Flagellum</keyword>
<comment type="subcellular location">
    <subcellularLocation>
        <location evidence="1">Periplasm</location>
    </subcellularLocation>
</comment>
<keyword evidence="6" id="KW-0969">Cilium</keyword>
<evidence type="ECO:0000256" key="3">
    <source>
        <dbReference type="ARBA" id="ARBA00022764"/>
    </source>
</evidence>
<dbReference type="Pfam" id="PF13144">
    <property type="entry name" value="ChapFlgA"/>
    <property type="match status" value="1"/>
</dbReference>
<evidence type="ECO:0000259" key="5">
    <source>
        <dbReference type="SMART" id="SM00858"/>
    </source>
</evidence>
<feature type="domain" description="SAF" evidence="5">
    <location>
        <begin position="133"/>
        <end position="195"/>
    </location>
</feature>
<keyword evidence="2" id="KW-0732">Signal</keyword>
<proteinExistence type="predicted"/>
<gene>
    <name evidence="6" type="primary">flgA</name>
    <name evidence="6" type="ORF">GQF02_15225</name>
</gene>
<dbReference type="GO" id="GO:0044780">
    <property type="term" value="P:bacterial-type flagellum assembly"/>
    <property type="evidence" value="ECO:0007669"/>
    <property type="project" value="InterPro"/>
</dbReference>
<accession>A0A845C0T2</accession>
<dbReference type="PANTHER" id="PTHR36307:SF1">
    <property type="entry name" value="FLAGELLA BASAL BODY P-RING FORMATION PROTEIN FLGA"/>
    <property type="match status" value="1"/>
</dbReference>
<dbReference type="AlphaFoldDB" id="A0A845C0T2"/>
<keyword evidence="6" id="KW-0966">Cell projection</keyword>
<sequence length="258" mass="27199">MQIKCSTWSKYPKVVGVRSNVCRLICCCRYNGAMFRRIFATMLFLLGVAPAWAGGGQDLVRLQLEAQRFVDQQSASGRGPMRDVSPPDARLFLPACPDLSIAWPAGVPAESVAVRCPVLGWSIALPLKARGVASVYVAASLIGAGQTVGIGDIRLAAVANPALARQGVSDSSQLVGRAARTQIPPGAVIRVTALRAPFVVRMRQPVRAMVSQDGLRVSAEGVANNNAAVGEPVRVRMPGGRVVSGIADADGSVRVEMQ</sequence>
<feature type="transmembrane region" description="Helical" evidence="4">
    <location>
        <begin position="38"/>
        <end position="55"/>
    </location>
</feature>
<keyword evidence="4" id="KW-0472">Membrane</keyword>
<dbReference type="InterPro" id="IPR039246">
    <property type="entry name" value="Flagellar_FlgA"/>
</dbReference>